<dbReference type="EMBL" id="VULY01000018">
    <property type="protein sequence ID" value="MSR93575.1"/>
    <property type="molecule type" value="Genomic_DNA"/>
</dbReference>
<keyword evidence="4" id="KW-1185">Reference proteome</keyword>
<keyword evidence="1" id="KW-0677">Repeat</keyword>
<dbReference type="Gene3D" id="2.10.270.10">
    <property type="entry name" value="Cholin Binding"/>
    <property type="match status" value="3"/>
</dbReference>
<dbReference type="PROSITE" id="PS51170">
    <property type="entry name" value="CW"/>
    <property type="match status" value="7"/>
</dbReference>
<feature type="repeat" description="Cell wall-binding" evidence="2">
    <location>
        <begin position="175"/>
        <end position="194"/>
    </location>
</feature>
<organism evidence="3 4">
    <name type="scientific">Suipraeoptans intestinalis</name>
    <dbReference type="NCBI Taxonomy" id="2606628"/>
    <lineage>
        <taxon>Bacteria</taxon>
        <taxon>Bacillati</taxon>
        <taxon>Bacillota</taxon>
        <taxon>Clostridia</taxon>
        <taxon>Lachnospirales</taxon>
        <taxon>Lachnospiraceae</taxon>
        <taxon>Suipraeoptans</taxon>
    </lineage>
</organism>
<feature type="repeat" description="Cell wall-binding" evidence="2">
    <location>
        <begin position="196"/>
        <end position="215"/>
    </location>
</feature>
<reference evidence="3 4" key="1">
    <citation type="submission" date="2019-08" db="EMBL/GenBank/DDBJ databases">
        <title>In-depth cultivation of the pig gut microbiome towards novel bacterial diversity and tailored functional studies.</title>
        <authorList>
            <person name="Wylensek D."/>
            <person name="Hitch T.C.A."/>
            <person name="Clavel T."/>
        </authorList>
    </citation>
    <scope>NUCLEOTIDE SEQUENCE [LARGE SCALE GENOMIC DNA]</scope>
    <source>
        <strain evidence="3 4">68-1-5</strain>
    </source>
</reference>
<dbReference type="Pfam" id="PF01473">
    <property type="entry name" value="Choline_bind_1"/>
    <property type="match status" value="3"/>
</dbReference>
<protein>
    <submittedName>
        <fullName evidence="3">N-acetylmuramoyl-L-alanine amidase family protein</fullName>
    </submittedName>
</protein>
<evidence type="ECO:0000256" key="2">
    <source>
        <dbReference type="PROSITE-ProRule" id="PRU00591"/>
    </source>
</evidence>
<evidence type="ECO:0000313" key="4">
    <source>
        <dbReference type="Proteomes" id="UP000434409"/>
    </source>
</evidence>
<feature type="repeat" description="Cell wall-binding" evidence="2">
    <location>
        <begin position="277"/>
        <end position="296"/>
    </location>
</feature>
<evidence type="ECO:0000256" key="1">
    <source>
        <dbReference type="ARBA" id="ARBA00022737"/>
    </source>
</evidence>
<dbReference type="Pfam" id="PF19127">
    <property type="entry name" value="Choline_bind_3"/>
    <property type="match status" value="2"/>
</dbReference>
<feature type="repeat" description="Cell wall-binding" evidence="2">
    <location>
        <begin position="237"/>
        <end position="256"/>
    </location>
</feature>
<dbReference type="Proteomes" id="UP000434409">
    <property type="component" value="Unassembled WGS sequence"/>
</dbReference>
<dbReference type="InterPro" id="IPR018337">
    <property type="entry name" value="Cell_wall/Cho-bd_repeat"/>
</dbReference>
<comment type="caution">
    <text evidence="3">The sequence shown here is derived from an EMBL/GenBank/DDBJ whole genome shotgun (WGS) entry which is preliminary data.</text>
</comment>
<sequence>MGIAYKYKTGVIGSGNTQLIEILPARLAGTDKTYTLQVALDGKNFLEKPVATLQVLNNGITGETGFFPAGKEDIREIKVRYIDAATKKDIVEPEIFRGYEYHMISEYPIEKKELEGYELLSEPTIPKGDKDFIGAGREFVYEYKKTKTPDVDDKEGWQIDGTGRWYRNADGSYPASAWKQIEGEWYYFDARGYAVKNQWLQDGGQWYYFENDNKSAKGWKAIGGVYYFFDKVNSNMKVGWVNDGGTWYYMAGSGAMQTGWVNDGGTWYYMAGSGAMQTGWVNAGGTWYYMASNGVMQTGWINDGGNWYYMAGSGAMMTGWLQQGNTWYYLTGSGAMAANATISVGGHNYRFAANGAWIG</sequence>
<accession>A0A6N7UZ12</accession>
<gene>
    <name evidence="3" type="ORF">FYJ34_04695</name>
</gene>
<dbReference type="AlphaFoldDB" id="A0A6N7UZ12"/>
<feature type="repeat" description="Cell wall-binding" evidence="2">
    <location>
        <begin position="297"/>
        <end position="316"/>
    </location>
</feature>
<evidence type="ECO:0000313" key="3">
    <source>
        <dbReference type="EMBL" id="MSR93575.1"/>
    </source>
</evidence>
<feature type="repeat" description="Cell wall-binding" evidence="2">
    <location>
        <begin position="257"/>
        <end position="276"/>
    </location>
</feature>
<feature type="repeat" description="Cell wall-binding" evidence="2">
    <location>
        <begin position="317"/>
        <end position="336"/>
    </location>
</feature>
<dbReference type="SUPFAM" id="SSF69360">
    <property type="entry name" value="Cell wall binding repeat"/>
    <property type="match status" value="1"/>
</dbReference>
<name>A0A6N7UZ12_9FIRM</name>
<dbReference type="RefSeq" id="WP_154476668.1">
    <property type="nucleotide sequence ID" value="NZ_VULY01000018.1"/>
</dbReference>
<proteinExistence type="predicted"/>